<evidence type="ECO:0000313" key="1">
    <source>
        <dbReference type="EMBL" id="AFY95716.1"/>
    </source>
</evidence>
<name>K9UMQ0_CHAP6</name>
<dbReference type="Pfam" id="PF05635">
    <property type="entry name" value="23S_rRNA_IVP"/>
    <property type="match status" value="1"/>
</dbReference>
<organism evidence="1 2">
    <name type="scientific">Chamaesiphon minutus (strain ATCC 27169 / PCC 6605)</name>
    <dbReference type="NCBI Taxonomy" id="1173020"/>
    <lineage>
        <taxon>Bacteria</taxon>
        <taxon>Bacillati</taxon>
        <taxon>Cyanobacteriota</taxon>
        <taxon>Cyanophyceae</taxon>
        <taxon>Gomontiellales</taxon>
        <taxon>Chamaesiphonaceae</taxon>
        <taxon>Chamaesiphon</taxon>
    </lineage>
</organism>
<dbReference type="Proteomes" id="UP000010366">
    <property type="component" value="Chromosome"/>
</dbReference>
<protein>
    <submittedName>
        <fullName evidence="1">TIGR02436 family protein</fullName>
    </submittedName>
</protein>
<dbReference type="InterPro" id="IPR012657">
    <property type="entry name" value="23S_rRNA-intervening_sequence"/>
</dbReference>
<dbReference type="KEGG" id="cmp:Cha6605_4801"/>
<dbReference type="PANTHER" id="PTHR38471">
    <property type="entry name" value="FOUR HELIX BUNDLE PROTEIN"/>
    <property type="match status" value="1"/>
</dbReference>
<dbReference type="PANTHER" id="PTHR38471:SF2">
    <property type="entry name" value="FOUR HELIX BUNDLE PROTEIN"/>
    <property type="match status" value="1"/>
</dbReference>
<dbReference type="eggNOG" id="ENOG5032RWC">
    <property type="taxonomic scope" value="Bacteria"/>
</dbReference>
<dbReference type="SUPFAM" id="SSF158446">
    <property type="entry name" value="IVS-encoded protein-like"/>
    <property type="match status" value="1"/>
</dbReference>
<reference evidence="1 2" key="1">
    <citation type="submission" date="2012-05" db="EMBL/GenBank/DDBJ databases">
        <title>Finished chromosome of genome of Chamaesiphon sp. PCC 6605.</title>
        <authorList>
            <consortium name="US DOE Joint Genome Institute"/>
            <person name="Gugger M."/>
            <person name="Coursin T."/>
            <person name="Rippka R."/>
            <person name="Tandeau De Marsac N."/>
            <person name="Huntemann M."/>
            <person name="Wei C.-L."/>
            <person name="Han J."/>
            <person name="Detter J.C."/>
            <person name="Han C."/>
            <person name="Tapia R."/>
            <person name="Chen A."/>
            <person name="Kyrpides N."/>
            <person name="Mavromatis K."/>
            <person name="Markowitz V."/>
            <person name="Szeto E."/>
            <person name="Ivanova N."/>
            <person name="Pagani I."/>
            <person name="Pati A."/>
            <person name="Goodwin L."/>
            <person name="Nordberg H.P."/>
            <person name="Cantor M.N."/>
            <person name="Hua S.X."/>
            <person name="Woyke T."/>
            <person name="Kerfeld C.A."/>
        </authorList>
    </citation>
    <scope>NUCLEOTIDE SEQUENCE [LARGE SCALE GENOMIC DNA]</scope>
    <source>
        <strain evidence="2">ATCC 27169 / PCC 6605</strain>
    </source>
</reference>
<keyword evidence="2" id="KW-1185">Reference proteome</keyword>
<dbReference type="NCBIfam" id="TIGR02436">
    <property type="entry name" value="four helix bundle protein"/>
    <property type="match status" value="1"/>
</dbReference>
<dbReference type="PIRSF" id="PIRSF035652">
    <property type="entry name" value="CHP02436"/>
    <property type="match status" value="1"/>
</dbReference>
<dbReference type="EMBL" id="CP003600">
    <property type="protein sequence ID" value="AFY95716.1"/>
    <property type="molecule type" value="Genomic_DNA"/>
</dbReference>
<dbReference type="OrthoDB" id="285993at2"/>
<accession>K9UMQ0</accession>
<dbReference type="InterPro" id="IPR036583">
    <property type="entry name" value="23S_rRNA_IVS_sf"/>
</dbReference>
<dbReference type="AlphaFoldDB" id="K9UMQ0"/>
<dbReference type="STRING" id="1173020.Cha6605_4801"/>
<dbReference type="RefSeq" id="WP_015161806.1">
    <property type="nucleotide sequence ID" value="NC_019697.1"/>
</dbReference>
<dbReference type="Gene3D" id="1.20.1440.60">
    <property type="entry name" value="23S rRNA-intervening sequence"/>
    <property type="match status" value="1"/>
</dbReference>
<gene>
    <name evidence="1" type="ORF">Cha6605_4801</name>
</gene>
<dbReference type="HOGENOM" id="CLU_129874_2_0_3"/>
<evidence type="ECO:0000313" key="2">
    <source>
        <dbReference type="Proteomes" id="UP000010366"/>
    </source>
</evidence>
<proteinExistence type="predicted"/>
<sequence>MSKYIVRDKSFNFALRIIKSYKYLTEQKREYVLSKQVLRSGTAIGALIREAEQGESKADFIHKLAIALKEAKETEYWLDLLFHSDYIEEKSYESIHADVEELIKLLISIIKTSKNI</sequence>